<dbReference type="FunFam" id="2.60.40.10:FF:000014">
    <property type="entry name" value="H-2 class I histocompatibility antigen, alpha chain"/>
    <property type="match status" value="1"/>
</dbReference>
<dbReference type="Gene3D" id="2.60.40.10">
    <property type="entry name" value="Immunoglobulins"/>
    <property type="match status" value="1"/>
</dbReference>
<keyword evidence="7" id="KW-1133">Transmembrane helix</keyword>
<keyword evidence="8" id="KW-0472">Membrane</keyword>
<dbReference type="AlphaFoldDB" id="Q860Y5"/>
<dbReference type="GO" id="GO:0002474">
    <property type="term" value="P:antigen processing and presentation of peptide antigen via MHC class I"/>
    <property type="evidence" value="ECO:0007669"/>
    <property type="project" value="UniProtKB-KW"/>
</dbReference>
<protein>
    <submittedName>
        <fullName evidence="13">MHC class Ib RT1.L</fullName>
    </submittedName>
</protein>
<dbReference type="Gene3D" id="3.30.500.10">
    <property type="entry name" value="MHC class I-like antigen recognition-like"/>
    <property type="match status" value="1"/>
</dbReference>
<dbReference type="GO" id="GO:0042612">
    <property type="term" value="C:MHC class I protein complex"/>
    <property type="evidence" value="ECO:0007669"/>
    <property type="project" value="UniProtKB-KW"/>
</dbReference>
<dbReference type="PRINTS" id="PR01638">
    <property type="entry name" value="MHCCLASSI"/>
</dbReference>
<dbReference type="Pfam" id="PF07654">
    <property type="entry name" value="C1-set"/>
    <property type="match status" value="1"/>
</dbReference>
<dbReference type="InterPro" id="IPR003006">
    <property type="entry name" value="Ig/MHC_CS"/>
</dbReference>
<comment type="function">
    <text evidence="1">Involved in the presentation of foreign antigens to the immune system.</text>
</comment>
<evidence type="ECO:0000259" key="12">
    <source>
        <dbReference type="PROSITE" id="PS50835"/>
    </source>
</evidence>
<keyword evidence="4" id="KW-0490">MHC I</keyword>
<dbReference type="SMART" id="SM00407">
    <property type="entry name" value="IGc1"/>
    <property type="match status" value="1"/>
</dbReference>
<dbReference type="SUPFAM" id="SSF54452">
    <property type="entry name" value="MHC antigen-recognition domain"/>
    <property type="match status" value="1"/>
</dbReference>
<dbReference type="InterPro" id="IPR050208">
    <property type="entry name" value="MHC_class-I_related"/>
</dbReference>
<dbReference type="PROSITE" id="PS50835">
    <property type="entry name" value="IG_LIKE"/>
    <property type="match status" value="1"/>
</dbReference>
<sequence>MVLCMLLLLLVASLALTLTRAGSHSLRYFETAVSRPGLGEPGFISVGYVDDTEFVRYDSDKENPKMEPRVRWMEQEGPEYWERETQRAKGQAQWSRVNLGTALRYYNQSEGGSHTIQRLSGCDLGSGRSLLPGYEQYAYDGRDYIALNEDLKTWTAADAAAQITQSKWDQAGTAERHRAYLEGTCVKSLCRYLELGKEKLLRSDPPKAHVTLHPSPEGDVTLRCWALDFYPADITLTWHLNGEDLTQDMELVETRPAGDGTFQKLASVVVPLGKEQNYTCLVEHEGLPEPLSQRWESSPSRHQHGNQCHLCFPWSCGCHGSCGHSL</sequence>
<comment type="subcellular location">
    <subcellularLocation>
        <location evidence="2">Membrane</location>
        <topology evidence="2">Single-pass type I membrane protein</topology>
    </subcellularLocation>
</comment>
<evidence type="ECO:0000313" key="13">
    <source>
        <dbReference type="EMBL" id="AAO85418.1"/>
    </source>
</evidence>
<dbReference type="InterPro" id="IPR013783">
    <property type="entry name" value="Ig-like_fold"/>
</dbReference>
<evidence type="ECO:0000256" key="5">
    <source>
        <dbReference type="ARBA" id="ARBA00022692"/>
    </source>
</evidence>
<keyword evidence="9" id="KW-0325">Glycoprotein</keyword>
<feature type="chain" id="PRO_5004300069" evidence="11">
    <location>
        <begin position="22"/>
        <end position="326"/>
    </location>
</feature>
<evidence type="ECO:0000256" key="6">
    <source>
        <dbReference type="ARBA" id="ARBA00022859"/>
    </source>
</evidence>
<comment type="similarity">
    <text evidence="3 10">Belongs to the MHC class I family.</text>
</comment>
<organism evidence="13">
    <name type="scientific">Rattus norvegicus</name>
    <name type="common">Rat</name>
    <dbReference type="NCBI Taxonomy" id="10116"/>
    <lineage>
        <taxon>Eukaryota</taxon>
        <taxon>Metazoa</taxon>
        <taxon>Chordata</taxon>
        <taxon>Craniata</taxon>
        <taxon>Vertebrata</taxon>
        <taxon>Euteleostomi</taxon>
        <taxon>Mammalia</taxon>
        <taxon>Eutheria</taxon>
        <taxon>Euarchontoglires</taxon>
        <taxon>Glires</taxon>
        <taxon>Rodentia</taxon>
        <taxon>Myomorpha</taxon>
        <taxon>Muroidea</taxon>
        <taxon>Muridae</taxon>
        <taxon>Murinae</taxon>
        <taxon>Rattus</taxon>
    </lineage>
</organism>
<gene>
    <name evidence="13" type="primary">Rt1.L</name>
</gene>
<dbReference type="InterPro" id="IPR007110">
    <property type="entry name" value="Ig-like_dom"/>
</dbReference>
<evidence type="ECO:0000256" key="10">
    <source>
        <dbReference type="RuleBase" id="RU004439"/>
    </source>
</evidence>
<accession>Q860Y5</accession>
<feature type="signal peptide" evidence="11">
    <location>
        <begin position="1"/>
        <end position="21"/>
    </location>
</feature>
<dbReference type="InterPro" id="IPR011161">
    <property type="entry name" value="MHC_I-like_Ag-recog"/>
</dbReference>
<keyword evidence="5" id="KW-0812">Transmembrane</keyword>
<evidence type="ECO:0000256" key="8">
    <source>
        <dbReference type="ARBA" id="ARBA00023136"/>
    </source>
</evidence>
<dbReference type="GO" id="GO:0098553">
    <property type="term" value="C:lumenal side of endoplasmic reticulum membrane"/>
    <property type="evidence" value="ECO:0007669"/>
    <property type="project" value="UniProtKB-ARBA"/>
</dbReference>
<dbReference type="PANTHER" id="PTHR16675:SF251">
    <property type="entry name" value="HLA CLASS I HISTOCOMPATIBILITY ANTIGEN, C ALPHA CHAIN"/>
    <property type="match status" value="1"/>
</dbReference>
<dbReference type="FunFam" id="3.30.500.10:FF:000001">
    <property type="entry name" value="H-2 class I histocompatibility antigen, alpha chain"/>
    <property type="match status" value="1"/>
</dbReference>
<feature type="domain" description="Ig-like" evidence="12">
    <location>
        <begin position="206"/>
        <end position="292"/>
    </location>
</feature>
<dbReference type="SUPFAM" id="SSF48726">
    <property type="entry name" value="Immunoglobulin"/>
    <property type="match status" value="1"/>
</dbReference>
<evidence type="ECO:0000256" key="3">
    <source>
        <dbReference type="ARBA" id="ARBA00006909"/>
    </source>
</evidence>
<dbReference type="InterPro" id="IPR037055">
    <property type="entry name" value="MHC_I-like_Ag-recog_sf"/>
</dbReference>
<evidence type="ECO:0000256" key="7">
    <source>
        <dbReference type="ARBA" id="ARBA00022989"/>
    </source>
</evidence>
<dbReference type="InterPro" id="IPR001039">
    <property type="entry name" value="MHC_I_a_a1/a2"/>
</dbReference>
<reference evidence="13" key="1">
    <citation type="journal article" date="2004" name="Immunogenetics">
        <title>RT1.L: a family of MHC class Ib genes of the rat major histocompatibility complex with a distinct promoter structure.</title>
        <authorList>
            <person name="Lambracht-Washington D."/>
            <person name="Duvel H."/>
            <person name="Hanisch L."/>
            <person name="Dinkel A."/>
            <person name="Wonigeit K."/>
        </authorList>
    </citation>
    <scope>NUCLEOTIDE SEQUENCE</scope>
    <source>
        <strain evidence="13">LEW</strain>
    </source>
</reference>
<dbReference type="Pfam" id="PF00129">
    <property type="entry name" value="MHC_I"/>
    <property type="match status" value="1"/>
</dbReference>
<proteinExistence type="inferred from homology"/>
<dbReference type="EMBL" id="AF457139">
    <property type="protein sequence ID" value="AAO85418.1"/>
    <property type="molecule type" value="Genomic_DNA"/>
</dbReference>
<dbReference type="InterPro" id="IPR011162">
    <property type="entry name" value="MHC_I/II-like_Ag-recog"/>
</dbReference>
<dbReference type="PANTHER" id="PTHR16675">
    <property type="entry name" value="MHC CLASS I-RELATED"/>
    <property type="match status" value="1"/>
</dbReference>
<dbReference type="InterPro" id="IPR003597">
    <property type="entry name" value="Ig_C1-set"/>
</dbReference>
<dbReference type="PROSITE" id="PS00290">
    <property type="entry name" value="IG_MHC"/>
    <property type="match status" value="1"/>
</dbReference>
<keyword evidence="11" id="KW-0732">Signal</keyword>
<evidence type="ECO:0000256" key="2">
    <source>
        <dbReference type="ARBA" id="ARBA00004479"/>
    </source>
</evidence>
<keyword evidence="6" id="KW-0391">Immunity</keyword>
<evidence type="ECO:0000256" key="11">
    <source>
        <dbReference type="SAM" id="SignalP"/>
    </source>
</evidence>
<evidence type="ECO:0000256" key="4">
    <source>
        <dbReference type="ARBA" id="ARBA00022451"/>
    </source>
</evidence>
<dbReference type="InterPro" id="IPR036179">
    <property type="entry name" value="Ig-like_dom_sf"/>
</dbReference>
<name>Q860Y5_RAT</name>
<dbReference type="GO" id="GO:0030670">
    <property type="term" value="C:phagocytic vesicle membrane"/>
    <property type="evidence" value="ECO:0007669"/>
    <property type="project" value="UniProtKB-ARBA"/>
</dbReference>
<evidence type="ECO:0000256" key="9">
    <source>
        <dbReference type="ARBA" id="ARBA00023180"/>
    </source>
</evidence>
<evidence type="ECO:0000256" key="1">
    <source>
        <dbReference type="ARBA" id="ARBA00002297"/>
    </source>
</evidence>